<reference evidence="2 3" key="1">
    <citation type="submission" date="2019-09" db="EMBL/GenBank/DDBJ databases">
        <authorList>
            <person name="Chandra G."/>
            <person name="Truman W A."/>
        </authorList>
    </citation>
    <scope>NUCLEOTIDE SEQUENCE [LARGE SCALE GENOMIC DNA]</scope>
    <source>
        <strain evidence="2">PS723</strain>
    </source>
</reference>
<accession>A0A5E7ASD2</accession>
<feature type="domain" description="Xylulose 5-phosphate/Fructose 6-phosphate phosphoketolase N-terminal" evidence="1">
    <location>
        <begin position="6"/>
        <end position="43"/>
    </location>
</feature>
<evidence type="ECO:0000313" key="2">
    <source>
        <dbReference type="EMBL" id="VVN79457.1"/>
    </source>
</evidence>
<evidence type="ECO:0000259" key="1">
    <source>
        <dbReference type="Pfam" id="PF09364"/>
    </source>
</evidence>
<dbReference type="Pfam" id="PF09364">
    <property type="entry name" value="XFP_N"/>
    <property type="match status" value="1"/>
</dbReference>
<name>A0A5E7ASD2_PSEFL</name>
<dbReference type="AlphaFoldDB" id="A0A5E7ASD2"/>
<evidence type="ECO:0000313" key="3">
    <source>
        <dbReference type="Proteomes" id="UP000379480"/>
    </source>
</evidence>
<organism evidence="2 3">
    <name type="scientific">Pseudomonas fluorescens</name>
    <dbReference type="NCBI Taxonomy" id="294"/>
    <lineage>
        <taxon>Bacteria</taxon>
        <taxon>Pseudomonadati</taxon>
        <taxon>Pseudomonadota</taxon>
        <taxon>Gammaproteobacteria</taxon>
        <taxon>Pseudomonadales</taxon>
        <taxon>Pseudomonadaceae</taxon>
        <taxon>Pseudomonas</taxon>
    </lineage>
</organism>
<keyword evidence="2" id="KW-0456">Lyase</keyword>
<protein>
    <submittedName>
        <fullName evidence="2">Xylulose-5-phosphate phosphoketolase</fullName>
        <ecNumber evidence="2">4.1.2.9</ecNumber>
    </submittedName>
</protein>
<dbReference type="EC" id="4.1.2.9" evidence="2"/>
<dbReference type="InterPro" id="IPR018970">
    <property type="entry name" value="Xul5P/Fru6P_PKetolase_N"/>
</dbReference>
<dbReference type="Gene3D" id="3.40.50.970">
    <property type="match status" value="1"/>
</dbReference>
<dbReference type="Proteomes" id="UP000379480">
    <property type="component" value="Unassembled WGS sequence"/>
</dbReference>
<gene>
    <name evidence="2" type="primary">xpkA</name>
    <name evidence="2" type="ORF">PS723_00965</name>
</gene>
<sequence>MSDFLSADQLHGIDAYWRASNYLAVGQIYLKDNPLLRTPLKLQCCRADRR</sequence>
<proteinExistence type="predicted"/>
<dbReference type="EMBL" id="CABVHY010000004">
    <property type="protein sequence ID" value="VVN79457.1"/>
    <property type="molecule type" value="Genomic_DNA"/>
</dbReference>
<dbReference type="GO" id="GO:0050193">
    <property type="term" value="F:phosphoketolase activity"/>
    <property type="evidence" value="ECO:0007669"/>
    <property type="project" value="UniProtKB-EC"/>
</dbReference>